<dbReference type="PRINTS" id="PR00416">
    <property type="entry name" value="EUTPISMRASEI"/>
</dbReference>
<dbReference type="Proteomes" id="UP001319861">
    <property type="component" value="Chromosome"/>
</dbReference>
<dbReference type="Gene3D" id="3.30.66.10">
    <property type="entry name" value="DNA topoisomerase I domain"/>
    <property type="match status" value="1"/>
</dbReference>
<gene>
    <name evidence="10" type="ORF">SCMU_07610</name>
</gene>
<keyword evidence="4" id="KW-0799">Topoisomerase</keyword>
<comment type="similarity">
    <text evidence="2">Belongs to the type IB topoisomerase family.</text>
</comment>
<evidence type="ECO:0000259" key="9">
    <source>
        <dbReference type="Pfam" id="PF21338"/>
    </source>
</evidence>
<evidence type="ECO:0000313" key="11">
    <source>
        <dbReference type="Proteomes" id="UP001319861"/>
    </source>
</evidence>
<dbReference type="EMBL" id="AP024525">
    <property type="protein sequence ID" value="BCT74919.1"/>
    <property type="molecule type" value="Genomic_DNA"/>
</dbReference>
<dbReference type="Gene3D" id="1.10.132.120">
    <property type="match status" value="1"/>
</dbReference>
<reference evidence="10 11" key="1">
    <citation type="journal article" date="2021" name="J. Biosci. Bioeng.">
        <title>Identification and characterization of a chc gene cluster responsible for the aromatization pathway of cyclohexanecarboxylate degradation in Sinomonas cyclohexanicum ATCC 51369.</title>
        <authorList>
            <person name="Yamamoto T."/>
            <person name="Hasegawa Y."/>
            <person name="Lau P.C.K."/>
            <person name="Iwaki H."/>
        </authorList>
    </citation>
    <scope>NUCLEOTIDE SEQUENCE [LARGE SCALE GENOMIC DNA]</scope>
    <source>
        <strain evidence="10 11">ATCC 51369</strain>
    </source>
</reference>
<evidence type="ECO:0000256" key="1">
    <source>
        <dbReference type="ARBA" id="ARBA00000213"/>
    </source>
</evidence>
<dbReference type="Pfam" id="PF21338">
    <property type="entry name" value="Top1B_N_bact"/>
    <property type="match status" value="1"/>
</dbReference>
<protein>
    <recommendedName>
        <fullName evidence="3">DNA topoisomerase</fullName>
        <ecNumber evidence="3">5.6.2.1</ecNumber>
    </recommendedName>
</protein>
<comment type="catalytic activity">
    <reaction evidence="1">
        <text>ATP-independent breakage of single-stranded DNA, followed by passage and rejoining.</text>
        <dbReference type="EC" id="5.6.2.1"/>
    </reaction>
</comment>
<dbReference type="Pfam" id="PF01028">
    <property type="entry name" value="Topoisom_I"/>
    <property type="match status" value="1"/>
</dbReference>
<evidence type="ECO:0000256" key="3">
    <source>
        <dbReference type="ARBA" id="ARBA00012891"/>
    </source>
</evidence>
<feature type="region of interest" description="Disordered" evidence="7">
    <location>
        <begin position="1"/>
        <end position="22"/>
    </location>
</feature>
<proteinExistence type="inferred from homology"/>
<feature type="domain" description="DNA topoisomerase I catalytic core eukaryotic-type" evidence="8">
    <location>
        <begin position="89"/>
        <end position="289"/>
    </location>
</feature>
<dbReference type="InterPro" id="IPR001631">
    <property type="entry name" value="TopoI"/>
</dbReference>
<evidence type="ECO:0000259" key="8">
    <source>
        <dbReference type="Pfam" id="PF01028"/>
    </source>
</evidence>
<feature type="domain" description="DNA topoisomerase IB N-terminal" evidence="9">
    <location>
        <begin position="29"/>
        <end position="77"/>
    </location>
</feature>
<keyword evidence="5" id="KW-0238">DNA-binding</keyword>
<evidence type="ECO:0000256" key="5">
    <source>
        <dbReference type="ARBA" id="ARBA00023125"/>
    </source>
</evidence>
<evidence type="ECO:0000256" key="4">
    <source>
        <dbReference type="ARBA" id="ARBA00023029"/>
    </source>
</evidence>
<evidence type="ECO:0000256" key="7">
    <source>
        <dbReference type="SAM" id="MobiDB-lite"/>
    </source>
</evidence>
<name>A0ABM7PRU5_SINCY</name>
<dbReference type="InterPro" id="IPR013500">
    <property type="entry name" value="TopoI_cat_euk"/>
</dbReference>
<dbReference type="InterPro" id="IPR014711">
    <property type="entry name" value="TopoI_cat_a-hlx-sub_euk"/>
</dbReference>
<keyword evidence="6" id="KW-0413">Isomerase</keyword>
<sequence length="335" mass="36546">MKERRHHEAGAPSRRSGRGAILRRRAGSGFTYRDADGGRVTDPEALARIEALAIPPAWRNVRIAGSAREHVQATGVDAAGRKQYLYAQRWRDRQDARKFDRALELAERLPAIRRAVTADLRGRSGAREQALAAALRLVDRAGFRVGSRRYARRHGSFGVTTLQRRHVTLDGDLVAFDFPGKSGMRWCLELKDTDLAAYLAARPRGGARSRALGFEDEAGFHPLSASAVNVYLRQKAGISASAKDLRTWRGTVVAAEALVREGARGSDADSAWRAAVADAAEWLHNTSAVARGSYVDPRLLLAFHEGRNLTTRGGTMSDSCLADVLRSTPRSGPGT</sequence>
<evidence type="ECO:0000313" key="10">
    <source>
        <dbReference type="EMBL" id="BCT74919.1"/>
    </source>
</evidence>
<dbReference type="RefSeq" id="WP_229231690.1">
    <property type="nucleotide sequence ID" value="NZ_AP024525.1"/>
</dbReference>
<dbReference type="InterPro" id="IPR035447">
    <property type="entry name" value="DNA_topo_I_N_sf"/>
</dbReference>
<organism evidence="10 11">
    <name type="scientific">Sinomonas cyclohexanicum</name>
    <name type="common">Corynebacterium cyclohexanicum</name>
    <dbReference type="NCBI Taxonomy" id="322009"/>
    <lineage>
        <taxon>Bacteria</taxon>
        <taxon>Bacillati</taxon>
        <taxon>Actinomycetota</taxon>
        <taxon>Actinomycetes</taxon>
        <taxon>Micrococcales</taxon>
        <taxon>Micrococcaceae</taxon>
        <taxon>Sinomonas</taxon>
    </lineage>
</organism>
<dbReference type="EC" id="5.6.2.1" evidence="3"/>
<evidence type="ECO:0000256" key="6">
    <source>
        <dbReference type="ARBA" id="ARBA00023235"/>
    </source>
</evidence>
<evidence type="ECO:0000256" key="2">
    <source>
        <dbReference type="ARBA" id="ARBA00006645"/>
    </source>
</evidence>
<keyword evidence="11" id="KW-1185">Reference proteome</keyword>
<accession>A0ABM7PRU5</accession>
<dbReference type="InterPro" id="IPR049331">
    <property type="entry name" value="Top1B_N_bact"/>
</dbReference>
<dbReference type="Gene3D" id="3.90.15.10">
    <property type="entry name" value="Topoisomerase I, Chain A, domain 3"/>
    <property type="match status" value="1"/>
</dbReference>
<dbReference type="PROSITE" id="PS52038">
    <property type="entry name" value="TOPO_IB_2"/>
    <property type="match status" value="1"/>
</dbReference>
<dbReference type="SUPFAM" id="SSF55869">
    <property type="entry name" value="DNA topoisomerase I domain"/>
    <property type="match status" value="1"/>
</dbReference>
<dbReference type="InterPro" id="IPR011010">
    <property type="entry name" value="DNA_brk_join_enz"/>
</dbReference>
<dbReference type="SUPFAM" id="SSF56349">
    <property type="entry name" value="DNA breaking-rejoining enzymes"/>
    <property type="match status" value="1"/>
</dbReference>